<dbReference type="InParanoid" id="E1ZCM3"/>
<dbReference type="AlphaFoldDB" id="E1ZCM3"/>
<organism evidence="2">
    <name type="scientific">Chlorella variabilis</name>
    <name type="common">Green alga</name>
    <dbReference type="NCBI Taxonomy" id="554065"/>
    <lineage>
        <taxon>Eukaryota</taxon>
        <taxon>Viridiplantae</taxon>
        <taxon>Chlorophyta</taxon>
        <taxon>core chlorophytes</taxon>
        <taxon>Trebouxiophyceae</taxon>
        <taxon>Chlorellales</taxon>
        <taxon>Chlorellaceae</taxon>
        <taxon>Chlorella clade</taxon>
        <taxon>Chlorella</taxon>
    </lineage>
</organism>
<evidence type="ECO:0000313" key="2">
    <source>
        <dbReference type="Proteomes" id="UP000008141"/>
    </source>
</evidence>
<dbReference type="EMBL" id="GL433842">
    <property type="protein sequence ID" value="EFN56267.1"/>
    <property type="molecule type" value="Genomic_DNA"/>
</dbReference>
<protein>
    <submittedName>
        <fullName evidence="1">Uncharacterized protein</fullName>
    </submittedName>
</protein>
<sequence length="145" mass="15667">MSAPTPPPLTVRVWPHTQCTWLLGLAASGALALAAPQQAALPLLPSPAASIGARLALGAPLLAASLYCNIATRELEKAGAGGHVCVCAAWAVLLNSRWPLVMLVPWLAHVQLAMVPKEEEVLAALFPEEREQYRRDVPRWIPRLW</sequence>
<accession>E1ZCM3</accession>
<dbReference type="Proteomes" id="UP000008141">
    <property type="component" value="Unassembled WGS sequence"/>
</dbReference>
<dbReference type="GeneID" id="17355762"/>
<proteinExistence type="predicted"/>
<dbReference type="KEGG" id="cvr:CHLNCDRAFT_145121"/>
<keyword evidence="2" id="KW-1185">Reference proteome</keyword>
<name>E1ZCM3_CHLVA</name>
<dbReference type="RefSeq" id="XP_005848369.1">
    <property type="nucleotide sequence ID" value="XM_005848307.1"/>
</dbReference>
<evidence type="ECO:0000313" key="1">
    <source>
        <dbReference type="EMBL" id="EFN56267.1"/>
    </source>
</evidence>
<gene>
    <name evidence="1" type="ORF">CHLNCDRAFT_145121</name>
</gene>
<dbReference type="Gene3D" id="1.20.120.1630">
    <property type="match status" value="1"/>
</dbReference>
<reference evidence="1 2" key="1">
    <citation type="journal article" date="2010" name="Plant Cell">
        <title>The Chlorella variabilis NC64A genome reveals adaptation to photosymbiosis, coevolution with viruses, and cryptic sex.</title>
        <authorList>
            <person name="Blanc G."/>
            <person name="Duncan G."/>
            <person name="Agarkova I."/>
            <person name="Borodovsky M."/>
            <person name="Gurnon J."/>
            <person name="Kuo A."/>
            <person name="Lindquist E."/>
            <person name="Lucas S."/>
            <person name="Pangilinan J."/>
            <person name="Polle J."/>
            <person name="Salamov A."/>
            <person name="Terry A."/>
            <person name="Yamada T."/>
            <person name="Dunigan D.D."/>
            <person name="Grigoriev I.V."/>
            <person name="Claverie J.M."/>
            <person name="Van Etten J.L."/>
        </authorList>
    </citation>
    <scope>NUCLEOTIDE SEQUENCE [LARGE SCALE GENOMIC DNA]</scope>
    <source>
        <strain evidence="1 2">NC64A</strain>
    </source>
</reference>